<keyword evidence="7" id="KW-0808">Transferase</keyword>
<dbReference type="GO" id="GO:0072354">
    <property type="term" value="F:histone H3T3 kinase activity"/>
    <property type="evidence" value="ECO:0007669"/>
    <property type="project" value="TreeGrafter"/>
</dbReference>
<dbReference type="Gene3D" id="1.10.510.10">
    <property type="entry name" value="Transferase(Phosphotransferase) domain 1"/>
    <property type="match status" value="1"/>
</dbReference>
<comment type="catalytic activity">
    <reaction evidence="12">
        <text>L-seryl-[protein] + ATP = O-phospho-L-seryl-[protein] + ADP + H(+)</text>
        <dbReference type="Rhea" id="RHEA:17989"/>
        <dbReference type="Rhea" id="RHEA-COMP:9863"/>
        <dbReference type="Rhea" id="RHEA-COMP:11604"/>
        <dbReference type="ChEBI" id="CHEBI:15378"/>
        <dbReference type="ChEBI" id="CHEBI:29999"/>
        <dbReference type="ChEBI" id="CHEBI:30616"/>
        <dbReference type="ChEBI" id="CHEBI:83421"/>
        <dbReference type="ChEBI" id="CHEBI:456216"/>
        <dbReference type="EC" id="2.7.11.1"/>
    </reaction>
</comment>
<dbReference type="GO" id="GO:0005694">
    <property type="term" value="C:chromosome"/>
    <property type="evidence" value="ECO:0007669"/>
    <property type="project" value="UniProtKB-SubCell"/>
</dbReference>
<keyword evidence="6" id="KW-0723">Serine/threonine-protein kinase</keyword>
<protein>
    <recommendedName>
        <fullName evidence="3">non-specific serine/threonine protein kinase</fullName>
        <ecNumber evidence="3">2.7.11.1</ecNumber>
    </recommendedName>
</protein>
<dbReference type="GO" id="GO:0005634">
    <property type="term" value="C:nucleus"/>
    <property type="evidence" value="ECO:0007669"/>
    <property type="project" value="TreeGrafter"/>
</dbReference>
<keyword evidence="10 13" id="KW-0067">ATP-binding</keyword>
<dbReference type="AlphaFoldDB" id="A0AAJ7TJP0"/>
<dbReference type="GeneID" id="116947463"/>
<evidence type="ECO:0000256" key="7">
    <source>
        <dbReference type="ARBA" id="ARBA00022679"/>
    </source>
</evidence>
<evidence type="ECO:0000256" key="13">
    <source>
        <dbReference type="PROSITE-ProRule" id="PRU10141"/>
    </source>
</evidence>
<dbReference type="GO" id="GO:0035556">
    <property type="term" value="P:intracellular signal transduction"/>
    <property type="evidence" value="ECO:0007669"/>
    <property type="project" value="TreeGrafter"/>
</dbReference>
<feature type="region of interest" description="Disordered" evidence="14">
    <location>
        <begin position="199"/>
        <end position="221"/>
    </location>
</feature>
<dbReference type="InterPro" id="IPR024604">
    <property type="entry name" value="GSG2_C"/>
</dbReference>
<dbReference type="SUPFAM" id="SSF56112">
    <property type="entry name" value="Protein kinase-like (PK-like)"/>
    <property type="match status" value="1"/>
</dbReference>
<evidence type="ECO:0000256" key="14">
    <source>
        <dbReference type="SAM" id="MobiDB-lite"/>
    </source>
</evidence>
<dbReference type="CTD" id="83903"/>
<evidence type="ECO:0000313" key="16">
    <source>
        <dbReference type="Proteomes" id="UP001318040"/>
    </source>
</evidence>
<name>A0AAJ7TJP0_PETMA</name>
<dbReference type="PROSITE" id="PS00107">
    <property type="entry name" value="PROTEIN_KINASE_ATP"/>
    <property type="match status" value="1"/>
</dbReference>
<dbReference type="EC" id="2.7.11.1" evidence="3"/>
<feature type="compositionally biased region" description="Basic and acidic residues" evidence="14">
    <location>
        <begin position="545"/>
        <end position="554"/>
    </location>
</feature>
<reference evidence="17" key="1">
    <citation type="submission" date="2025-08" db="UniProtKB">
        <authorList>
            <consortium name="RefSeq"/>
        </authorList>
    </citation>
    <scope>IDENTIFICATION</scope>
    <source>
        <tissue evidence="17">Sperm</tissue>
    </source>
</reference>
<dbReference type="GO" id="GO:0005524">
    <property type="term" value="F:ATP binding"/>
    <property type="evidence" value="ECO:0007669"/>
    <property type="project" value="UniProtKB-UniRule"/>
</dbReference>
<evidence type="ECO:0000313" key="17">
    <source>
        <dbReference type="RefSeq" id="XP_032819129.1"/>
    </source>
</evidence>
<feature type="compositionally biased region" description="Basic and acidic residues" evidence="14">
    <location>
        <begin position="500"/>
        <end position="509"/>
    </location>
</feature>
<dbReference type="InterPro" id="IPR017441">
    <property type="entry name" value="Protein_kinase_ATP_BS"/>
</dbReference>
<dbReference type="GO" id="GO:0005737">
    <property type="term" value="C:cytoplasm"/>
    <property type="evidence" value="ECO:0007669"/>
    <property type="project" value="UniProtKB-SubCell"/>
</dbReference>
<evidence type="ECO:0000256" key="3">
    <source>
        <dbReference type="ARBA" id="ARBA00012513"/>
    </source>
</evidence>
<dbReference type="GO" id="GO:0000278">
    <property type="term" value="P:mitotic cell cycle"/>
    <property type="evidence" value="ECO:0007669"/>
    <property type="project" value="TreeGrafter"/>
</dbReference>
<feature type="compositionally biased region" description="Polar residues" evidence="14">
    <location>
        <begin position="510"/>
        <end position="529"/>
    </location>
</feature>
<evidence type="ECO:0000256" key="11">
    <source>
        <dbReference type="ARBA" id="ARBA00047899"/>
    </source>
</evidence>
<dbReference type="Pfam" id="PF12330">
    <property type="entry name" value="Haspin_kinase"/>
    <property type="match status" value="1"/>
</dbReference>
<evidence type="ECO:0000256" key="9">
    <source>
        <dbReference type="ARBA" id="ARBA00022777"/>
    </source>
</evidence>
<evidence type="ECO:0000259" key="15">
    <source>
        <dbReference type="PROSITE" id="PS50011"/>
    </source>
</evidence>
<keyword evidence="4" id="KW-0158">Chromosome</keyword>
<keyword evidence="8 13" id="KW-0547">Nucleotide-binding</keyword>
<keyword evidence="5" id="KW-0963">Cytoplasm</keyword>
<comment type="subcellular location">
    <subcellularLocation>
        <location evidence="1">Chromosome</location>
    </subcellularLocation>
    <subcellularLocation>
        <location evidence="2">Cytoplasm</location>
    </subcellularLocation>
</comment>
<evidence type="ECO:0000256" key="10">
    <source>
        <dbReference type="ARBA" id="ARBA00022840"/>
    </source>
</evidence>
<evidence type="ECO:0000256" key="5">
    <source>
        <dbReference type="ARBA" id="ARBA00022490"/>
    </source>
</evidence>
<feature type="region of interest" description="Disordered" evidence="14">
    <location>
        <begin position="485"/>
        <end position="557"/>
    </location>
</feature>
<dbReference type="SMART" id="SM01331">
    <property type="entry name" value="DUF3635"/>
    <property type="match status" value="1"/>
</dbReference>
<feature type="region of interest" description="Disordered" evidence="14">
    <location>
        <begin position="146"/>
        <end position="178"/>
    </location>
</feature>
<proteinExistence type="predicted"/>
<dbReference type="PANTHER" id="PTHR24419:SF18">
    <property type="entry name" value="SERINE_THREONINE-PROTEIN KINASE HASPIN"/>
    <property type="match status" value="1"/>
</dbReference>
<organism evidence="16 17">
    <name type="scientific">Petromyzon marinus</name>
    <name type="common">Sea lamprey</name>
    <dbReference type="NCBI Taxonomy" id="7757"/>
    <lineage>
        <taxon>Eukaryota</taxon>
        <taxon>Metazoa</taxon>
        <taxon>Chordata</taxon>
        <taxon>Craniata</taxon>
        <taxon>Vertebrata</taxon>
        <taxon>Cyclostomata</taxon>
        <taxon>Hyperoartia</taxon>
        <taxon>Petromyzontiformes</taxon>
        <taxon>Petromyzontidae</taxon>
        <taxon>Petromyzon</taxon>
    </lineage>
</organism>
<dbReference type="PROSITE" id="PS50011">
    <property type="entry name" value="PROTEIN_KINASE_DOM"/>
    <property type="match status" value="1"/>
</dbReference>
<dbReference type="InterPro" id="IPR000719">
    <property type="entry name" value="Prot_kinase_dom"/>
</dbReference>
<dbReference type="PANTHER" id="PTHR24419">
    <property type="entry name" value="INTERLEUKIN-1 RECEPTOR-ASSOCIATED KINASE"/>
    <property type="match status" value="1"/>
</dbReference>
<keyword evidence="16" id="KW-1185">Reference proteome</keyword>
<dbReference type="InterPro" id="IPR011009">
    <property type="entry name" value="Kinase-like_dom_sf"/>
</dbReference>
<dbReference type="Gene3D" id="3.30.200.20">
    <property type="entry name" value="Phosphorylase Kinase, domain 1"/>
    <property type="match status" value="1"/>
</dbReference>
<comment type="catalytic activity">
    <reaction evidence="11">
        <text>L-threonyl-[protein] + ATP = O-phospho-L-threonyl-[protein] + ADP + H(+)</text>
        <dbReference type="Rhea" id="RHEA:46608"/>
        <dbReference type="Rhea" id="RHEA-COMP:11060"/>
        <dbReference type="Rhea" id="RHEA-COMP:11605"/>
        <dbReference type="ChEBI" id="CHEBI:15378"/>
        <dbReference type="ChEBI" id="CHEBI:30013"/>
        <dbReference type="ChEBI" id="CHEBI:30616"/>
        <dbReference type="ChEBI" id="CHEBI:61977"/>
        <dbReference type="ChEBI" id="CHEBI:456216"/>
        <dbReference type="EC" id="2.7.11.1"/>
    </reaction>
</comment>
<evidence type="ECO:0000256" key="8">
    <source>
        <dbReference type="ARBA" id="ARBA00022741"/>
    </source>
</evidence>
<gene>
    <name evidence="17" type="primary">HASPIN</name>
</gene>
<evidence type="ECO:0000256" key="12">
    <source>
        <dbReference type="ARBA" id="ARBA00048679"/>
    </source>
</evidence>
<sequence>MQGGRMLRTYGRRRGDVYESDRMWISTPHHLFGFSPEDKNEDMEEDGSDGSRRGVGTRYMGHTMPRLAAECEESNCGDRNGTGEKKRKRQRKAKESALLKLKACFEETPMKTPKLTGGGKKTNESPWVPDRAMDVASEEKTIIRRKRMAAKEKSKVKYSEDDNKQLKGTLASSRKNGNDDAFRNRIRLTFNDDSLYSTEETSDISVSGGQGSESSMSLQENSIKDAHKFDSAVGEMRGSDTGHDVKSADGNASFLLENACNKLPFNRFVTVTRKQKISTLSDLEDVFNAEASTGSVESVPKQLAVFASTPKHKFSISIATSGTASRMGNLDFSQVNLANKQMRLRNCKVFLEDFVLHHDIHSFLQKNRVRVSSKILHKLKRSGHLNGSFVQVCTDCLEAGHLTAMDKIASAGDGVPVDLAASVCSDNAERLLGNNDSSHHMDHNSTIMTETLDASRTETPEVQHDGSSLCDNSSLFNIGQTPKLANNLGRDHPSATLDTSRTETPEVQHDGSSLCDNSSLFNIGQTPKLANNLGRDDPSATLDTSRTETPEVQHDGSSLCDNSSLFYIGQTPKLANTLGKDDSSATLDTSRTETSEVEHDGSSLCDSSLFCIGQTPKLANNLGKDDSSAPMSNGKKWSRMKSVLGRRNSVLFTPESPPNKHAALVRRSEFSTAIPLPSLVTTCATGSPNTEACAQGLQLMDMDDNIGGYNAFLSPMLYNDSIQDTEAGLAEENIYRECKQMGPLAFSQWLLSLEGGSCIKVGEGVYGEVFRMCSGRDKVSVFKVVPIEGSVLVNEEPQKSFEEILPEIMICKQLSSLHEGEHHQSENFIKLNGLRCLQGSYPDRLLEAWNEFHENKLSDNDCPNFFTDSQLFIVFEFEDGGTSLETYQFSSMLQMVAVLYQVLVALAVAEEAICFEHRDLHWGNVLVKQTKKKKLSYRLFGQTFSMPTHGVQAKIIDYTLSRMEHDGMIKFTNMALDEMLFQGQGDYQYDIYRMMRNENNNNWAAYAPHTNVLWLHYLAGKMLHGVNCRRRRHVSPRSRLERFAREALAFPSATELVRSGPSLLVSHPHRVDGKEVSFLSP</sequence>
<evidence type="ECO:0000256" key="4">
    <source>
        <dbReference type="ARBA" id="ARBA00022454"/>
    </source>
</evidence>
<feature type="compositionally biased region" description="Acidic residues" evidence="14">
    <location>
        <begin position="39"/>
        <end position="48"/>
    </location>
</feature>
<dbReference type="RefSeq" id="XP_032819129.1">
    <property type="nucleotide sequence ID" value="XM_032963238.1"/>
</dbReference>
<keyword evidence="9 17" id="KW-0418">Kinase</keyword>
<feature type="domain" description="Protein kinase" evidence="15">
    <location>
        <begin position="755"/>
        <end position="1081"/>
    </location>
</feature>
<dbReference type="FunFam" id="1.10.510.10:FF:000401">
    <property type="entry name" value="serine/threonine-protein kinase haspin"/>
    <property type="match status" value="1"/>
</dbReference>
<evidence type="ECO:0000256" key="6">
    <source>
        <dbReference type="ARBA" id="ARBA00022527"/>
    </source>
</evidence>
<feature type="region of interest" description="Disordered" evidence="14">
    <location>
        <begin position="35"/>
        <end position="58"/>
    </location>
</feature>
<evidence type="ECO:0000256" key="2">
    <source>
        <dbReference type="ARBA" id="ARBA00004496"/>
    </source>
</evidence>
<dbReference type="KEGG" id="pmrn:116947463"/>
<evidence type="ECO:0000256" key="1">
    <source>
        <dbReference type="ARBA" id="ARBA00004286"/>
    </source>
</evidence>
<feature type="binding site" evidence="13">
    <location>
        <position position="783"/>
    </location>
    <ligand>
        <name>ATP</name>
        <dbReference type="ChEBI" id="CHEBI:30616"/>
    </ligand>
</feature>
<accession>A0AAJ7TJP0</accession>
<feature type="compositionally biased region" description="Basic and acidic residues" evidence="14">
    <location>
        <begin position="149"/>
        <end position="165"/>
    </location>
</feature>
<dbReference type="Proteomes" id="UP001318040">
    <property type="component" value="Chromosome 30"/>
</dbReference>
<feature type="region of interest" description="Disordered" evidence="14">
    <location>
        <begin position="70"/>
        <end position="93"/>
    </location>
</feature>